<proteinExistence type="predicted"/>
<organism evidence="1 2">
    <name type="scientific">Jatrophihabitans endophyticus</name>
    <dbReference type="NCBI Taxonomy" id="1206085"/>
    <lineage>
        <taxon>Bacteria</taxon>
        <taxon>Bacillati</taxon>
        <taxon>Actinomycetota</taxon>
        <taxon>Actinomycetes</taxon>
        <taxon>Jatrophihabitantales</taxon>
        <taxon>Jatrophihabitantaceae</taxon>
        <taxon>Jatrophihabitans</taxon>
    </lineage>
</organism>
<sequence length="149" mass="16199">MATNEIEIAVGPDEVFAVLADGWTYTNWVVGTSHMRAVESTWPAPGSRLHHAAGSWPLALRDETEVAELEVGRRLVLIARGRPAGTARIVIELAAVGPSRTHVTMHETPVDGPGRWLHNPVSEAVLVRRNTESLARLAALCERRTSPAE</sequence>
<dbReference type="InterPro" id="IPR019587">
    <property type="entry name" value="Polyketide_cyclase/dehydratase"/>
</dbReference>
<dbReference type="InterPro" id="IPR023393">
    <property type="entry name" value="START-like_dom_sf"/>
</dbReference>
<keyword evidence="2" id="KW-1185">Reference proteome</keyword>
<dbReference type="Gene3D" id="3.30.530.20">
    <property type="match status" value="1"/>
</dbReference>
<dbReference type="OrthoDB" id="4483486at2"/>
<dbReference type="SUPFAM" id="SSF55961">
    <property type="entry name" value="Bet v1-like"/>
    <property type="match status" value="1"/>
</dbReference>
<evidence type="ECO:0000313" key="1">
    <source>
        <dbReference type="EMBL" id="SHF70913.1"/>
    </source>
</evidence>
<dbReference type="AlphaFoldDB" id="A0A1M5DV79"/>
<dbReference type="Proteomes" id="UP000186132">
    <property type="component" value="Unassembled WGS sequence"/>
</dbReference>
<accession>A0A1M5DV79</accession>
<evidence type="ECO:0000313" key="2">
    <source>
        <dbReference type="Proteomes" id="UP000186132"/>
    </source>
</evidence>
<reference evidence="2" key="1">
    <citation type="submission" date="2016-11" db="EMBL/GenBank/DDBJ databases">
        <authorList>
            <person name="Varghese N."/>
            <person name="Submissions S."/>
        </authorList>
    </citation>
    <scope>NUCLEOTIDE SEQUENCE [LARGE SCALE GENOMIC DNA]</scope>
    <source>
        <strain evidence="2">DSM 45627</strain>
    </source>
</reference>
<dbReference type="RefSeq" id="WP_073385945.1">
    <property type="nucleotide sequence ID" value="NZ_FQVU01000001.1"/>
</dbReference>
<dbReference type="EMBL" id="FQVU01000001">
    <property type="protein sequence ID" value="SHF70913.1"/>
    <property type="molecule type" value="Genomic_DNA"/>
</dbReference>
<name>A0A1M5DV79_9ACTN</name>
<gene>
    <name evidence="1" type="ORF">SAMN05443575_0707</name>
</gene>
<protein>
    <submittedName>
        <fullName evidence="1">Polyketide cyclase / dehydrase and lipid transport</fullName>
    </submittedName>
</protein>
<dbReference type="STRING" id="1206085.SAMN05443575_0707"/>
<dbReference type="Pfam" id="PF10604">
    <property type="entry name" value="Polyketide_cyc2"/>
    <property type="match status" value="1"/>
</dbReference>